<dbReference type="InterPro" id="IPR037225">
    <property type="entry name" value="Nuo51_FMN-bd_sf"/>
</dbReference>
<dbReference type="PANTHER" id="PTHR43034">
    <property type="entry name" value="ION-TRANSLOCATING OXIDOREDUCTASE COMPLEX SUBUNIT C"/>
    <property type="match status" value="1"/>
</dbReference>
<evidence type="ECO:0000256" key="7">
    <source>
        <dbReference type="ARBA" id="ARBA00023014"/>
    </source>
</evidence>
<dbReference type="HOGENOM" id="CLU_010808_2_1_6"/>
<feature type="compositionally biased region" description="Low complexity" evidence="8">
    <location>
        <begin position="549"/>
        <end position="558"/>
    </location>
</feature>
<dbReference type="SUPFAM" id="SSF46548">
    <property type="entry name" value="alpha-helical ferredoxin"/>
    <property type="match status" value="1"/>
</dbReference>
<evidence type="ECO:0000256" key="3">
    <source>
        <dbReference type="ARBA" id="ARBA00022723"/>
    </source>
</evidence>
<dbReference type="SUPFAM" id="SSF142019">
    <property type="entry name" value="Nqo1 FMN-binding domain-like"/>
    <property type="match status" value="1"/>
</dbReference>
<dbReference type="InterPro" id="IPR017896">
    <property type="entry name" value="4Fe4S_Fe-S-bd"/>
</dbReference>
<evidence type="ECO:0000256" key="6">
    <source>
        <dbReference type="ARBA" id="ARBA00023004"/>
    </source>
</evidence>
<accession>G9ZJT4</accession>
<comment type="caution">
    <text evidence="10">The sequence shown here is derived from an EMBL/GenBank/DDBJ whole genome shotgun (WGS) entry which is preliminary data.</text>
</comment>
<dbReference type="PANTHER" id="PTHR43034:SF2">
    <property type="entry name" value="ION-TRANSLOCATING OXIDOREDUCTASE COMPLEX SUBUNIT C"/>
    <property type="match status" value="1"/>
</dbReference>
<feature type="compositionally biased region" description="Low complexity" evidence="8">
    <location>
        <begin position="678"/>
        <end position="689"/>
    </location>
</feature>
<dbReference type="PROSITE" id="PS00198">
    <property type="entry name" value="4FE4S_FER_1"/>
    <property type="match status" value="1"/>
</dbReference>
<dbReference type="Pfam" id="PF01512">
    <property type="entry name" value="Complex1_51K"/>
    <property type="match status" value="1"/>
</dbReference>
<dbReference type="Gene3D" id="3.30.70.20">
    <property type="match status" value="1"/>
</dbReference>
<proteinExistence type="inferred from homology"/>
<evidence type="ECO:0000259" key="9">
    <source>
        <dbReference type="PROSITE" id="PS51379"/>
    </source>
</evidence>
<feature type="compositionally biased region" description="Polar residues" evidence="8">
    <location>
        <begin position="706"/>
        <end position="717"/>
    </location>
</feature>
<dbReference type="Pfam" id="PF12838">
    <property type="entry name" value="Fer4_7"/>
    <property type="match status" value="1"/>
</dbReference>
<keyword evidence="5" id="KW-0249">Electron transport</keyword>
<dbReference type="Pfam" id="PF13375">
    <property type="entry name" value="RnfC_N"/>
    <property type="match status" value="1"/>
</dbReference>
<gene>
    <name evidence="10" type="ORF">HMPREF9080_03054</name>
</gene>
<reference evidence="10 11" key="1">
    <citation type="submission" date="2011-08" db="EMBL/GenBank/DDBJ databases">
        <authorList>
            <person name="Weinstock G."/>
            <person name="Sodergren E."/>
            <person name="Clifton S."/>
            <person name="Fulton L."/>
            <person name="Fulton B."/>
            <person name="Courtney L."/>
            <person name="Fronick C."/>
            <person name="Harrison M."/>
            <person name="Strong C."/>
            <person name="Farmer C."/>
            <person name="Delahaunty K."/>
            <person name="Markovic C."/>
            <person name="Hall O."/>
            <person name="Minx P."/>
            <person name="Tomlinson C."/>
            <person name="Mitreva M."/>
            <person name="Hou S."/>
            <person name="Chen J."/>
            <person name="Wollam A."/>
            <person name="Pepin K.H."/>
            <person name="Johnson M."/>
            <person name="Bhonagiri V."/>
            <person name="Zhang X."/>
            <person name="Suruliraj S."/>
            <person name="Warren W."/>
            <person name="Chinwalla A."/>
            <person name="Mardis E.R."/>
            <person name="Wilson R.K."/>
        </authorList>
    </citation>
    <scope>NUCLEOTIDE SEQUENCE [LARGE SCALE GENOMIC DNA]</scope>
    <source>
        <strain evidence="10 11">F0432</strain>
    </source>
</reference>
<feature type="domain" description="4Fe-4S ferredoxin-type" evidence="9">
    <location>
        <begin position="370"/>
        <end position="399"/>
    </location>
</feature>
<evidence type="ECO:0000256" key="1">
    <source>
        <dbReference type="ARBA" id="ARBA00022448"/>
    </source>
</evidence>
<dbReference type="Gene3D" id="3.40.50.11540">
    <property type="entry name" value="NADH-ubiquinone oxidoreductase 51kDa subunit"/>
    <property type="match status" value="1"/>
</dbReference>
<dbReference type="EMBL" id="AGCM01000196">
    <property type="protein sequence ID" value="EHM49564.1"/>
    <property type="molecule type" value="Genomic_DNA"/>
</dbReference>
<sequence>MIKQLLARLLPGKTTFHGGIHITPPGHKTMSTARPSREAALCDEYAISLIQHDGTPFIAQVAVGDRVLRGQLLAAPANHRDAPVHAPTSGTIRAIEPRPDMHPSNRPVPHLILASDGEDQSAPPLPALDIKTATPDELRARIHDCGIVGLGGAGFPTARKLGQPANTLVINAAECEPYITCDDLQIRENAAAIIKGAQITARILGADSIHFGIEDDKPEAIAALRAALDAAADPRIRISSVPVRYPSGNARQLFELLLGIRVPADAHASDYGLICHNSGTMKAVYDAVSLGLPLTERYTTISGEGIREPQVLRIRIGTAARELIQQSGGERHEHSAENRHIIGGPMMGYEIASPDTPLQKTGNSLLILPAAPAPEETPCIRCSRCADACPMELLPQQLLWYSQSNQHNRLKQYRLFDCIECGICAAVCPSAIPLVQYYRHSKGDIRAADKKARDAEHARTRHEARTARLEREAAERQAQMDARRAKLREAAANPAPAAPPSPITRKDPNPPEKYIPNRPPSGITTVSDGKTATIEAAKTRAAARRAERLAAQTQTAETPPSETTAGSADKSAAIEAAKARAAARRAERLAAQTETTETPPSETTTVSADKTAAIEAAKAHAAARKAARLAASGNSAEVSAAEEKSPSPYGGRDGMGVEQTDCPSEITTPPFAQATDPAKSAAIEAAKARAAARKAARLAASDKTTEPTVSEETNPSPASGREATEGGTQPPEPATSTIRPTATENVETLPATSQT</sequence>
<dbReference type="HAMAP" id="MF_00461">
    <property type="entry name" value="RsxC_RnfC"/>
    <property type="match status" value="1"/>
</dbReference>
<dbReference type="Proteomes" id="UP000004750">
    <property type="component" value="Unassembled WGS sequence"/>
</dbReference>
<dbReference type="AlphaFoldDB" id="G9ZJT4"/>
<feature type="compositionally biased region" description="Basic and acidic residues" evidence="8">
    <location>
        <begin position="449"/>
        <end position="475"/>
    </location>
</feature>
<keyword evidence="2" id="KW-0004">4Fe-4S</keyword>
<dbReference type="GO" id="GO:0016020">
    <property type="term" value="C:membrane"/>
    <property type="evidence" value="ECO:0007669"/>
    <property type="project" value="InterPro"/>
</dbReference>
<keyword evidence="3" id="KW-0479">Metal-binding</keyword>
<dbReference type="STRING" id="797473.HMPREF9080_03054"/>
<feature type="compositionally biased region" description="Low complexity" evidence="8">
    <location>
        <begin position="589"/>
        <end position="620"/>
    </location>
</feature>
<protein>
    <submittedName>
        <fullName evidence="10">Electron transport complex, RnfABCDGE type, C subunit</fullName>
    </submittedName>
</protein>
<evidence type="ECO:0000256" key="5">
    <source>
        <dbReference type="ARBA" id="ARBA00022982"/>
    </source>
</evidence>
<keyword evidence="1" id="KW-0813">Transport</keyword>
<keyword evidence="6" id="KW-0408">Iron</keyword>
<dbReference type="NCBIfam" id="NF003454">
    <property type="entry name" value="PRK05035.1"/>
    <property type="match status" value="1"/>
</dbReference>
<dbReference type="RefSeq" id="WP_006987037.1">
    <property type="nucleotide sequence ID" value="NZ_JH417972.1"/>
</dbReference>
<feature type="compositionally biased region" description="Low complexity" evidence="8">
    <location>
        <begin position="531"/>
        <end position="540"/>
    </location>
</feature>
<feature type="compositionally biased region" description="Polar residues" evidence="8">
    <location>
        <begin position="734"/>
        <end position="755"/>
    </location>
</feature>
<organism evidence="10 11">
    <name type="scientific">Cardiobacterium valvarum F0432</name>
    <dbReference type="NCBI Taxonomy" id="797473"/>
    <lineage>
        <taxon>Bacteria</taxon>
        <taxon>Pseudomonadati</taxon>
        <taxon>Pseudomonadota</taxon>
        <taxon>Gammaproteobacteria</taxon>
        <taxon>Cardiobacteriales</taxon>
        <taxon>Cardiobacteriaceae</taxon>
        <taxon>Cardiobacterium</taxon>
    </lineage>
</organism>
<keyword evidence="4" id="KW-0677">Repeat</keyword>
<feature type="non-terminal residue" evidence="10">
    <location>
        <position position="755"/>
    </location>
</feature>
<evidence type="ECO:0000256" key="4">
    <source>
        <dbReference type="ARBA" id="ARBA00022737"/>
    </source>
</evidence>
<evidence type="ECO:0000256" key="8">
    <source>
        <dbReference type="SAM" id="MobiDB-lite"/>
    </source>
</evidence>
<dbReference type="GO" id="GO:0051539">
    <property type="term" value="F:4 iron, 4 sulfur cluster binding"/>
    <property type="evidence" value="ECO:0007669"/>
    <property type="project" value="UniProtKB-KW"/>
</dbReference>
<keyword evidence="7" id="KW-0411">Iron-sulfur</keyword>
<dbReference type="InterPro" id="IPR026902">
    <property type="entry name" value="RnfC_N"/>
</dbReference>
<dbReference type="GO" id="GO:0046872">
    <property type="term" value="F:metal ion binding"/>
    <property type="evidence" value="ECO:0007669"/>
    <property type="project" value="UniProtKB-KW"/>
</dbReference>
<dbReference type="InterPro" id="IPR017900">
    <property type="entry name" value="4Fe4S_Fe_S_CS"/>
</dbReference>
<dbReference type="NCBIfam" id="TIGR01945">
    <property type="entry name" value="rnfC"/>
    <property type="match status" value="1"/>
</dbReference>
<dbReference type="InterPro" id="IPR010208">
    <property type="entry name" value="Ion_transpt_RnfC/RsxC"/>
</dbReference>
<name>G9ZJT4_9GAMM</name>
<evidence type="ECO:0000313" key="10">
    <source>
        <dbReference type="EMBL" id="EHM49564.1"/>
    </source>
</evidence>
<evidence type="ECO:0000256" key="2">
    <source>
        <dbReference type="ARBA" id="ARBA00022485"/>
    </source>
</evidence>
<evidence type="ECO:0000313" key="11">
    <source>
        <dbReference type="Proteomes" id="UP000004750"/>
    </source>
</evidence>
<dbReference type="GO" id="GO:0009055">
    <property type="term" value="F:electron transfer activity"/>
    <property type="evidence" value="ECO:0007669"/>
    <property type="project" value="InterPro"/>
</dbReference>
<feature type="domain" description="4Fe-4S ferredoxin-type" evidence="9">
    <location>
        <begin position="408"/>
        <end position="437"/>
    </location>
</feature>
<dbReference type="PROSITE" id="PS51379">
    <property type="entry name" value="4FE4S_FER_2"/>
    <property type="match status" value="2"/>
</dbReference>
<feature type="region of interest" description="Disordered" evidence="8">
    <location>
        <begin position="449"/>
        <end position="755"/>
    </location>
</feature>
<dbReference type="InterPro" id="IPR011538">
    <property type="entry name" value="Nuo51_FMN-bd"/>
</dbReference>